<dbReference type="Pfam" id="PF12867">
    <property type="entry name" value="DinB_2"/>
    <property type="match status" value="1"/>
</dbReference>
<dbReference type="Gene3D" id="1.20.120.450">
    <property type="entry name" value="dinb family like domain"/>
    <property type="match status" value="1"/>
</dbReference>
<gene>
    <name evidence="2" type="ORF">GWC95_10795</name>
</gene>
<evidence type="ECO:0000259" key="1">
    <source>
        <dbReference type="Pfam" id="PF12867"/>
    </source>
</evidence>
<dbReference type="EMBL" id="JAACJS010000012">
    <property type="protein sequence ID" value="NCI50411.1"/>
    <property type="molecule type" value="Genomic_DNA"/>
</dbReference>
<dbReference type="Proteomes" id="UP000753802">
    <property type="component" value="Unassembled WGS sequence"/>
</dbReference>
<protein>
    <submittedName>
        <fullName evidence="2">DinB family protein</fullName>
    </submittedName>
</protein>
<organism evidence="2 3">
    <name type="scientific">Sediminibacterium roseum</name>
    <dbReference type="NCBI Taxonomy" id="1978412"/>
    <lineage>
        <taxon>Bacteria</taxon>
        <taxon>Pseudomonadati</taxon>
        <taxon>Bacteroidota</taxon>
        <taxon>Chitinophagia</taxon>
        <taxon>Chitinophagales</taxon>
        <taxon>Chitinophagaceae</taxon>
        <taxon>Sediminibacterium</taxon>
    </lineage>
</organism>
<comment type="caution">
    <text evidence="2">The sequence shown here is derived from an EMBL/GenBank/DDBJ whole genome shotgun (WGS) entry which is preliminary data.</text>
</comment>
<dbReference type="InterPro" id="IPR034660">
    <property type="entry name" value="DinB/YfiT-like"/>
</dbReference>
<accession>A0ABW9ZTF8</accession>
<reference evidence="2 3" key="1">
    <citation type="submission" date="2020-01" db="EMBL/GenBank/DDBJ databases">
        <title>Genome analysis.</title>
        <authorList>
            <person name="Wu S."/>
            <person name="Wang G."/>
        </authorList>
    </citation>
    <scope>NUCLEOTIDE SEQUENCE [LARGE SCALE GENOMIC DNA]</scope>
    <source>
        <strain evidence="2 3">SYL130</strain>
    </source>
</reference>
<sequence length="163" mass="18216">MSQILQNQWLANTDALLQTLSRFDASSFNTKRADGGWSAGDIAEHILLADKRFSIVLEGAASEATHEGGENVSKFTARLSDRANKLDAPPFLVPSENEKDKEGMIAEIRSERNRIAALIGSGNMNLVNYDAPHRLFGPMVSQEWIKFNILHTERHLKQLEELL</sequence>
<evidence type="ECO:0000313" key="3">
    <source>
        <dbReference type="Proteomes" id="UP000753802"/>
    </source>
</evidence>
<dbReference type="RefSeq" id="WP_161818709.1">
    <property type="nucleotide sequence ID" value="NZ_JAACJS010000012.1"/>
</dbReference>
<keyword evidence="3" id="KW-1185">Reference proteome</keyword>
<name>A0ABW9ZTF8_9BACT</name>
<feature type="domain" description="DinB-like" evidence="1">
    <location>
        <begin position="10"/>
        <end position="159"/>
    </location>
</feature>
<proteinExistence type="predicted"/>
<dbReference type="InterPro" id="IPR024775">
    <property type="entry name" value="DinB-like"/>
</dbReference>
<evidence type="ECO:0000313" key="2">
    <source>
        <dbReference type="EMBL" id="NCI50411.1"/>
    </source>
</evidence>
<dbReference type="SUPFAM" id="SSF109854">
    <property type="entry name" value="DinB/YfiT-like putative metalloenzymes"/>
    <property type="match status" value="1"/>
</dbReference>